<organism evidence="4">
    <name type="scientific">Gongylonema pulchrum</name>
    <dbReference type="NCBI Taxonomy" id="637853"/>
    <lineage>
        <taxon>Eukaryota</taxon>
        <taxon>Metazoa</taxon>
        <taxon>Ecdysozoa</taxon>
        <taxon>Nematoda</taxon>
        <taxon>Chromadorea</taxon>
        <taxon>Rhabditida</taxon>
        <taxon>Spirurina</taxon>
        <taxon>Spiruromorpha</taxon>
        <taxon>Spiruroidea</taxon>
        <taxon>Gongylonematidae</taxon>
        <taxon>Gongylonema</taxon>
    </lineage>
</organism>
<dbReference type="Proteomes" id="UP000271098">
    <property type="component" value="Unassembled WGS sequence"/>
</dbReference>
<proteinExistence type="predicted"/>
<dbReference type="EMBL" id="UYRT01092212">
    <property type="protein sequence ID" value="VDN37902.1"/>
    <property type="molecule type" value="Genomic_DNA"/>
</dbReference>
<dbReference type="AlphaFoldDB" id="A0A183EJZ0"/>
<reference evidence="4" key="1">
    <citation type="submission" date="2016-06" db="UniProtKB">
        <authorList>
            <consortium name="WormBaseParasite"/>
        </authorList>
    </citation>
    <scope>IDENTIFICATION</scope>
</reference>
<gene>
    <name evidence="2" type="ORF">GPUH_LOCUS21281</name>
</gene>
<evidence type="ECO:0000313" key="2">
    <source>
        <dbReference type="EMBL" id="VDN37902.1"/>
    </source>
</evidence>
<evidence type="ECO:0000313" key="4">
    <source>
        <dbReference type="WBParaSite" id="GPUH_0002130601-mRNA-1"/>
    </source>
</evidence>
<accession>A0A183EJZ0</accession>
<feature type="transmembrane region" description="Helical" evidence="1">
    <location>
        <begin position="12"/>
        <end position="45"/>
    </location>
</feature>
<keyword evidence="1" id="KW-1133">Transmembrane helix</keyword>
<dbReference type="WBParaSite" id="GPUH_0002130601-mRNA-1">
    <property type="protein sequence ID" value="GPUH_0002130601-mRNA-1"/>
    <property type="gene ID" value="GPUH_0002130601"/>
</dbReference>
<keyword evidence="3" id="KW-1185">Reference proteome</keyword>
<reference evidence="2 3" key="2">
    <citation type="submission" date="2018-11" db="EMBL/GenBank/DDBJ databases">
        <authorList>
            <consortium name="Pathogen Informatics"/>
        </authorList>
    </citation>
    <scope>NUCLEOTIDE SEQUENCE [LARGE SCALE GENOMIC DNA]</scope>
</reference>
<keyword evidence="1" id="KW-0472">Membrane</keyword>
<evidence type="ECO:0000313" key="3">
    <source>
        <dbReference type="Proteomes" id="UP000271098"/>
    </source>
</evidence>
<evidence type="ECO:0000256" key="1">
    <source>
        <dbReference type="SAM" id="Phobius"/>
    </source>
</evidence>
<sequence>MGSCYETIKFFLIAMLLFELIILMPFAVSGLVVLIDIAALILLMGSCYETIKFFLIAMLLFELVILMPFAVSGLNLAITTSKAPVEAISGSWIQKFNLIQHHSSNLMPPQVHRVQLQAF</sequence>
<name>A0A183EJZ0_9BILA</name>
<protein>
    <submittedName>
        <fullName evidence="4">NADH dehydrogenase subunit 1</fullName>
    </submittedName>
</protein>
<keyword evidence="1" id="KW-0812">Transmembrane</keyword>
<feature type="transmembrane region" description="Helical" evidence="1">
    <location>
        <begin position="51"/>
        <end position="71"/>
    </location>
</feature>